<evidence type="ECO:0000256" key="4">
    <source>
        <dbReference type="ARBA" id="ARBA00022827"/>
    </source>
</evidence>
<feature type="domain" description="Glucose-methanol-choline oxidoreductase N-terminal" evidence="6">
    <location>
        <begin position="71"/>
        <end position="94"/>
    </location>
</feature>
<accession>A0ABW3G3C7</accession>
<evidence type="ECO:0000256" key="5">
    <source>
        <dbReference type="RuleBase" id="RU003968"/>
    </source>
</evidence>
<dbReference type="Gene3D" id="3.30.410.40">
    <property type="match status" value="1"/>
</dbReference>
<dbReference type="Gene3D" id="3.50.50.60">
    <property type="entry name" value="FAD/NAD(P)-binding domain"/>
    <property type="match status" value="1"/>
</dbReference>
<evidence type="ECO:0000313" key="8">
    <source>
        <dbReference type="Proteomes" id="UP001597068"/>
    </source>
</evidence>
<dbReference type="InterPro" id="IPR000172">
    <property type="entry name" value="GMC_OxRdtase_N"/>
</dbReference>
<dbReference type="InterPro" id="IPR030900">
    <property type="entry name" value="GMC_mycofac_OxRdtase"/>
</dbReference>
<name>A0ABW3G3C7_9NOCA</name>
<protein>
    <submittedName>
        <fullName evidence="7">Mycofactocin system GMC family oxidoreductase MftG</fullName>
        <ecNumber evidence="7">1.-.-.-</ecNumber>
    </submittedName>
</protein>
<dbReference type="SUPFAM" id="SSF51905">
    <property type="entry name" value="FAD/NAD(P)-binding domain"/>
    <property type="match status" value="1"/>
</dbReference>
<keyword evidence="8" id="KW-1185">Reference proteome</keyword>
<dbReference type="RefSeq" id="WP_253647455.1">
    <property type="nucleotide sequence ID" value="NZ_JAMTCI010000001.1"/>
</dbReference>
<dbReference type="NCBIfam" id="TIGR04542">
    <property type="entry name" value="GMC_mycofac_2"/>
    <property type="match status" value="1"/>
</dbReference>
<dbReference type="PANTHER" id="PTHR11552">
    <property type="entry name" value="GLUCOSE-METHANOL-CHOLINE GMC OXIDOREDUCTASE"/>
    <property type="match status" value="1"/>
</dbReference>
<gene>
    <name evidence="7" type="primary">mftG</name>
    <name evidence="7" type="ORF">ACFQ04_02090</name>
</gene>
<organism evidence="7 8">
    <name type="scientific">Williamsia deligens</name>
    <dbReference type="NCBI Taxonomy" id="321325"/>
    <lineage>
        <taxon>Bacteria</taxon>
        <taxon>Bacillati</taxon>
        <taxon>Actinomycetota</taxon>
        <taxon>Actinomycetes</taxon>
        <taxon>Mycobacteriales</taxon>
        <taxon>Nocardiaceae</taxon>
        <taxon>Williamsia</taxon>
    </lineage>
</organism>
<dbReference type="PROSITE" id="PS00623">
    <property type="entry name" value="GMC_OXRED_1"/>
    <property type="match status" value="1"/>
</dbReference>
<dbReference type="Pfam" id="PF00732">
    <property type="entry name" value="GMC_oxred_N"/>
    <property type="match status" value="1"/>
</dbReference>
<comment type="cofactor">
    <cofactor evidence="1">
        <name>FAD</name>
        <dbReference type="ChEBI" id="CHEBI:57692"/>
    </cofactor>
</comment>
<dbReference type="InterPro" id="IPR007867">
    <property type="entry name" value="GMC_OxRtase_C"/>
</dbReference>
<dbReference type="InterPro" id="IPR036188">
    <property type="entry name" value="FAD/NAD-bd_sf"/>
</dbReference>
<dbReference type="GO" id="GO:0016491">
    <property type="term" value="F:oxidoreductase activity"/>
    <property type="evidence" value="ECO:0007669"/>
    <property type="project" value="UniProtKB-KW"/>
</dbReference>
<dbReference type="PANTHER" id="PTHR11552:SF147">
    <property type="entry name" value="CHOLINE DEHYDROGENASE, MITOCHONDRIAL"/>
    <property type="match status" value="1"/>
</dbReference>
<dbReference type="Pfam" id="PF05199">
    <property type="entry name" value="GMC_oxred_C"/>
    <property type="match status" value="1"/>
</dbReference>
<dbReference type="InterPro" id="IPR012132">
    <property type="entry name" value="GMC_OxRdtase"/>
</dbReference>
<evidence type="ECO:0000256" key="2">
    <source>
        <dbReference type="ARBA" id="ARBA00010790"/>
    </source>
</evidence>
<dbReference type="EMBL" id="JBHTIL010000001">
    <property type="protein sequence ID" value="MFD0924518.1"/>
    <property type="molecule type" value="Genomic_DNA"/>
</dbReference>
<comment type="similarity">
    <text evidence="2 5">Belongs to the GMC oxidoreductase family.</text>
</comment>
<comment type="caution">
    <text evidence="7">The sequence shown here is derived from an EMBL/GenBank/DDBJ whole genome shotgun (WGS) entry which is preliminary data.</text>
</comment>
<evidence type="ECO:0000313" key="7">
    <source>
        <dbReference type="EMBL" id="MFD0924518.1"/>
    </source>
</evidence>
<sequence>MTARREIVVVGAGSSGCVVAERLSRSGADSVVLVEAGGPAPEPVDLSVLPVRDGARVWHHRDTEGTELPRGRGVGGSSAVNGGYFLRPHRDDLAAWDPDLWGIPAVERAFDTLDGGAGGGGVMTVRRFTDDELHPRAVAFERAMRADGHVDVDGVWPEPGIVRVRTNARGRHRTTAADAFLADARHRRDLLIRNDVRVERIEMNDATVRSVVTDSGERIPADVVVLCAGTLATAGILHRSGSVPVVVPLAEHRELLVRCRARGDDGDVSPVLQSVMHTDDGMEIRCYSHDFAAHITGLEQTGPAIGVAAMRPGSAGSIRFDADGGAPEVDLGRPDDETRQRMQVWAERMATVLDGPAFAHLVAPGSVTVDDRLATSHHAWGTAPMGGGPTGVGTDWRGRVVDHDGLYVADGSVLPTPLSSGPHATVMMVASVIADRIGRERD</sequence>
<keyword evidence="3 5" id="KW-0285">Flavoprotein</keyword>
<dbReference type="EC" id="1.-.-.-" evidence="7"/>
<keyword evidence="7" id="KW-0560">Oxidoreductase</keyword>
<evidence type="ECO:0000256" key="1">
    <source>
        <dbReference type="ARBA" id="ARBA00001974"/>
    </source>
</evidence>
<dbReference type="PROSITE" id="PS51257">
    <property type="entry name" value="PROKAR_LIPOPROTEIN"/>
    <property type="match status" value="1"/>
</dbReference>
<proteinExistence type="inferred from homology"/>
<dbReference type="Proteomes" id="UP001597068">
    <property type="component" value="Unassembled WGS sequence"/>
</dbReference>
<evidence type="ECO:0000256" key="3">
    <source>
        <dbReference type="ARBA" id="ARBA00022630"/>
    </source>
</evidence>
<keyword evidence="4 5" id="KW-0274">FAD</keyword>
<reference evidence="8" key="1">
    <citation type="journal article" date="2019" name="Int. J. Syst. Evol. Microbiol.">
        <title>The Global Catalogue of Microorganisms (GCM) 10K type strain sequencing project: providing services to taxonomists for standard genome sequencing and annotation.</title>
        <authorList>
            <consortium name="The Broad Institute Genomics Platform"/>
            <consortium name="The Broad Institute Genome Sequencing Center for Infectious Disease"/>
            <person name="Wu L."/>
            <person name="Ma J."/>
        </authorList>
    </citation>
    <scope>NUCLEOTIDE SEQUENCE [LARGE SCALE GENOMIC DNA]</scope>
    <source>
        <strain evidence="8">CCUG 50873</strain>
    </source>
</reference>
<dbReference type="PIRSF" id="PIRSF000137">
    <property type="entry name" value="Alcohol_oxidase"/>
    <property type="match status" value="1"/>
</dbReference>
<evidence type="ECO:0000259" key="6">
    <source>
        <dbReference type="PROSITE" id="PS00623"/>
    </source>
</evidence>